<dbReference type="PANTHER" id="PTHR46825:SF11">
    <property type="entry name" value="PENICILLIN-BINDING PROTEIN 4"/>
    <property type="match status" value="1"/>
</dbReference>
<dbReference type="OrthoDB" id="9803467at2"/>
<dbReference type="EMBL" id="RHHR01000048">
    <property type="protein sequence ID" value="RNB68024.1"/>
    <property type="molecule type" value="Genomic_DNA"/>
</dbReference>
<dbReference type="SUPFAM" id="SSF56601">
    <property type="entry name" value="beta-lactamase/transpeptidase-like"/>
    <property type="match status" value="1"/>
</dbReference>
<dbReference type="Gene3D" id="3.40.710.10">
    <property type="entry name" value="DD-peptidase/beta-lactamase superfamily"/>
    <property type="match status" value="1"/>
</dbReference>
<reference evidence="4 5" key="1">
    <citation type="submission" date="2018-10" db="EMBL/GenBank/DDBJ databases">
        <title>Phylogenomics of Brevibacillus.</title>
        <authorList>
            <person name="Dunlap C."/>
        </authorList>
    </citation>
    <scope>NUCLEOTIDE SEQUENCE [LARGE SCALE GENOMIC DNA]</scope>
    <source>
        <strain evidence="4 5">JCM 12215</strain>
    </source>
</reference>
<comment type="subcellular location">
    <subcellularLocation>
        <location evidence="1">Membrane</location>
    </subcellularLocation>
</comment>
<dbReference type="InterPro" id="IPR012338">
    <property type="entry name" value="Beta-lactam/transpept-like"/>
</dbReference>
<accession>A0A3M8BXE3</accession>
<keyword evidence="2" id="KW-0472">Membrane</keyword>
<evidence type="ECO:0000313" key="5">
    <source>
        <dbReference type="Proteomes" id="UP000282028"/>
    </source>
</evidence>
<dbReference type="Proteomes" id="UP000282028">
    <property type="component" value="Unassembled WGS sequence"/>
</dbReference>
<name>A0A3M8BXE3_9BACL</name>
<dbReference type="InterPro" id="IPR050491">
    <property type="entry name" value="AmpC-like"/>
</dbReference>
<comment type="caution">
    <text evidence="4">The sequence shown here is derived from an EMBL/GenBank/DDBJ whole genome shotgun (WGS) entry which is preliminary data.</text>
</comment>
<dbReference type="InterPro" id="IPR001466">
    <property type="entry name" value="Beta-lactam-related"/>
</dbReference>
<dbReference type="PANTHER" id="PTHR46825">
    <property type="entry name" value="D-ALANYL-D-ALANINE-CARBOXYPEPTIDASE/ENDOPEPTIDASE AMPH"/>
    <property type="match status" value="1"/>
</dbReference>
<dbReference type="AlphaFoldDB" id="A0A3M8BXE3"/>
<evidence type="ECO:0000313" key="4">
    <source>
        <dbReference type="EMBL" id="RNB68024.1"/>
    </source>
</evidence>
<keyword evidence="4" id="KW-0378">Hydrolase</keyword>
<dbReference type="Pfam" id="PF00144">
    <property type="entry name" value="Beta-lactamase"/>
    <property type="match status" value="1"/>
</dbReference>
<gene>
    <name evidence="4" type="ORF">EDM52_21665</name>
</gene>
<evidence type="ECO:0000259" key="3">
    <source>
        <dbReference type="Pfam" id="PF00144"/>
    </source>
</evidence>
<dbReference type="GO" id="GO:0016020">
    <property type="term" value="C:membrane"/>
    <property type="evidence" value="ECO:0007669"/>
    <property type="project" value="UniProtKB-SubCell"/>
</dbReference>
<feature type="domain" description="Beta-lactamase-related" evidence="3">
    <location>
        <begin position="1"/>
        <end position="308"/>
    </location>
</feature>
<dbReference type="GO" id="GO:0016787">
    <property type="term" value="F:hydrolase activity"/>
    <property type="evidence" value="ECO:0007669"/>
    <property type="project" value="UniProtKB-KW"/>
</dbReference>
<evidence type="ECO:0000256" key="1">
    <source>
        <dbReference type="ARBA" id="ARBA00004370"/>
    </source>
</evidence>
<protein>
    <submittedName>
        <fullName evidence="4">Class A beta-lactamase-related serine hydrolase</fullName>
    </submittedName>
</protein>
<sequence length="330" mass="38054">MVLEQGEPIFTGSYGFADLEKSLPLTHDTVFELASVSKAFTAMGIMLLQEQGKIGYEDQVDSILPGFPYRDITVRNLLSHTSGLPDYMELFAQYWDRSKIATNADVLEQLRVHQPAVLFQPNEKYEYSNTGYVLLGSIIEKVSGMSFSAFLKKYIFDHLEMENTRVFNRRFSQEVIENYAYGYVYSDELGRHSLPDHVKEYDSVIYLDGIQGDGVVNSTLEDLRKWDRALYTEKMVSSETLQQAFSPVKLADNSTYPYGFGWQLRDDSWTGKVVYHGGSWPGYRNWLGRYIDVDKTIIYLTNVEQDREFTLAVREEAENILFGRPYRIPE</sequence>
<keyword evidence="5" id="KW-1185">Reference proteome</keyword>
<organism evidence="4 5">
    <name type="scientific">Brevibacillus invocatus</name>
    <dbReference type="NCBI Taxonomy" id="173959"/>
    <lineage>
        <taxon>Bacteria</taxon>
        <taxon>Bacillati</taxon>
        <taxon>Bacillota</taxon>
        <taxon>Bacilli</taxon>
        <taxon>Bacillales</taxon>
        <taxon>Paenibacillaceae</taxon>
        <taxon>Brevibacillus</taxon>
    </lineage>
</organism>
<proteinExistence type="predicted"/>
<evidence type="ECO:0000256" key="2">
    <source>
        <dbReference type="ARBA" id="ARBA00023136"/>
    </source>
</evidence>